<dbReference type="RefSeq" id="WP_200269277.1">
    <property type="nucleotide sequence ID" value="NZ_JAENHN010000037.1"/>
</dbReference>
<accession>A0ABS1EPD4</accession>
<evidence type="ECO:0000313" key="2">
    <source>
        <dbReference type="EMBL" id="MBK1811251.1"/>
    </source>
</evidence>
<dbReference type="Proteomes" id="UP000596739">
    <property type="component" value="Unassembled WGS sequence"/>
</dbReference>
<proteinExistence type="predicted"/>
<organism evidence="2 3">
    <name type="scientific">Clostridium yunnanense</name>
    <dbReference type="NCBI Taxonomy" id="2800325"/>
    <lineage>
        <taxon>Bacteria</taxon>
        <taxon>Bacillati</taxon>
        <taxon>Bacillota</taxon>
        <taxon>Clostridia</taxon>
        <taxon>Eubacteriales</taxon>
        <taxon>Clostridiaceae</taxon>
        <taxon>Clostridium</taxon>
    </lineage>
</organism>
<evidence type="ECO:0000256" key="1">
    <source>
        <dbReference type="SAM" id="Phobius"/>
    </source>
</evidence>
<reference evidence="3" key="1">
    <citation type="submission" date="2021-01" db="EMBL/GenBank/DDBJ databases">
        <title>Genome public.</title>
        <authorList>
            <person name="Liu C."/>
            <person name="Sun Q."/>
        </authorList>
    </citation>
    <scope>NUCLEOTIDE SEQUENCE [LARGE SCALE GENOMIC DNA]</scope>
    <source>
        <strain evidence="3">YIM B02505</strain>
    </source>
</reference>
<protein>
    <submittedName>
        <fullName evidence="2">Uncharacterized protein</fullName>
    </submittedName>
</protein>
<sequence>MKVLLLLFMLVSCFYTCTYGVNLITKHNNKLGGIAILALAVLGTFIPGFVLFSR</sequence>
<keyword evidence="1" id="KW-0472">Membrane</keyword>
<keyword evidence="1" id="KW-1133">Transmembrane helix</keyword>
<comment type="caution">
    <text evidence="2">The sequence shown here is derived from an EMBL/GenBank/DDBJ whole genome shotgun (WGS) entry which is preliminary data.</text>
</comment>
<evidence type="ECO:0000313" key="3">
    <source>
        <dbReference type="Proteomes" id="UP000596739"/>
    </source>
</evidence>
<keyword evidence="1" id="KW-0812">Transmembrane</keyword>
<name>A0ABS1EPD4_9CLOT</name>
<keyword evidence="3" id="KW-1185">Reference proteome</keyword>
<feature type="transmembrane region" description="Helical" evidence="1">
    <location>
        <begin position="30"/>
        <end position="52"/>
    </location>
</feature>
<gene>
    <name evidence="2" type="ORF">JHL18_11505</name>
</gene>
<dbReference type="EMBL" id="JAENHN010000037">
    <property type="protein sequence ID" value="MBK1811251.1"/>
    <property type="molecule type" value="Genomic_DNA"/>
</dbReference>